<dbReference type="Proteomes" id="UP000481583">
    <property type="component" value="Unassembled WGS sequence"/>
</dbReference>
<evidence type="ECO:0000313" key="1">
    <source>
        <dbReference type="EMBL" id="NGN67304.1"/>
    </source>
</evidence>
<dbReference type="RefSeq" id="WP_165240600.1">
    <property type="nucleotide sequence ID" value="NZ_JAAKZV010000134.1"/>
</dbReference>
<dbReference type="GO" id="GO:0003677">
    <property type="term" value="F:DNA binding"/>
    <property type="evidence" value="ECO:0007669"/>
    <property type="project" value="UniProtKB-KW"/>
</dbReference>
<keyword evidence="2" id="KW-1185">Reference proteome</keyword>
<accession>A0A6G4U548</accession>
<dbReference type="InterPro" id="IPR009351">
    <property type="entry name" value="AlkZ-like"/>
</dbReference>
<protein>
    <submittedName>
        <fullName evidence="1">Winged helix DNA-binding domain-containing protein</fullName>
    </submittedName>
</protein>
<dbReference type="AlphaFoldDB" id="A0A6G4U548"/>
<sequence>MTVLGQRALNRALLHRQWLAPRASAGVSAVDVAEHVAGLQAQAGDPPYYQLFTRIPGFRPADLSGLLTERTVVRVVLMRGTIHLVSARDALRLRAVMQPYLDKTLFHSQYGRKLPGIDPAEVAAAARKALVDGPLHNDDLGARLTESFPGRDGNSLAYLARSLLPLVQVPPRGLWGESGGLVYAHADQWLGAESATDPAPDDVILRYLAAYGPATVQDFQKWSCLTGTKAAFTRLRPRLVTYRNEHGKELYDLPDAPLPDPDAPVEPMLLAPFDNALLSHGDRTRIIDKPAEKRVFTHNGMVLGTILLDGFVAGQWRVTRAKGRAEAELTPFAPLGKRDRAVLEQRAEELLDFAADEGAAREVRWA</sequence>
<reference evidence="1 2" key="1">
    <citation type="submission" date="2020-02" db="EMBL/GenBank/DDBJ databases">
        <title>Whole-genome analyses of novel actinobacteria.</title>
        <authorList>
            <person name="Sahin N."/>
        </authorList>
    </citation>
    <scope>NUCLEOTIDE SEQUENCE [LARGE SCALE GENOMIC DNA]</scope>
    <source>
        <strain evidence="1 2">A7024</strain>
    </source>
</reference>
<evidence type="ECO:0000313" key="2">
    <source>
        <dbReference type="Proteomes" id="UP000481583"/>
    </source>
</evidence>
<organism evidence="1 2">
    <name type="scientific">Streptomyces coryli</name>
    <dbReference type="NCBI Taxonomy" id="1128680"/>
    <lineage>
        <taxon>Bacteria</taxon>
        <taxon>Bacillati</taxon>
        <taxon>Actinomycetota</taxon>
        <taxon>Actinomycetes</taxon>
        <taxon>Kitasatosporales</taxon>
        <taxon>Streptomycetaceae</taxon>
        <taxon>Streptomyces</taxon>
    </lineage>
</organism>
<dbReference type="Pfam" id="PF06224">
    <property type="entry name" value="AlkZ-like"/>
    <property type="match status" value="1"/>
</dbReference>
<name>A0A6G4U548_9ACTN</name>
<gene>
    <name evidence="1" type="ORF">G5C51_25785</name>
</gene>
<dbReference type="EMBL" id="JAAKZV010000134">
    <property type="protein sequence ID" value="NGN67304.1"/>
    <property type="molecule type" value="Genomic_DNA"/>
</dbReference>
<keyword evidence="1" id="KW-0238">DNA-binding</keyword>
<dbReference type="PANTHER" id="PTHR38479:SF2">
    <property type="entry name" value="WINGED HELIX DNA-BINDING DOMAIN-CONTAINING PROTEIN"/>
    <property type="match status" value="1"/>
</dbReference>
<comment type="caution">
    <text evidence="1">The sequence shown here is derived from an EMBL/GenBank/DDBJ whole genome shotgun (WGS) entry which is preliminary data.</text>
</comment>
<proteinExistence type="predicted"/>
<dbReference type="PANTHER" id="PTHR38479">
    <property type="entry name" value="LMO0824 PROTEIN"/>
    <property type="match status" value="1"/>
</dbReference>